<organism evidence="2">
    <name type="scientific">Arundo donax</name>
    <name type="common">Giant reed</name>
    <name type="synonym">Donax arundinaceus</name>
    <dbReference type="NCBI Taxonomy" id="35708"/>
    <lineage>
        <taxon>Eukaryota</taxon>
        <taxon>Viridiplantae</taxon>
        <taxon>Streptophyta</taxon>
        <taxon>Embryophyta</taxon>
        <taxon>Tracheophyta</taxon>
        <taxon>Spermatophyta</taxon>
        <taxon>Magnoliopsida</taxon>
        <taxon>Liliopsida</taxon>
        <taxon>Poales</taxon>
        <taxon>Poaceae</taxon>
        <taxon>PACMAD clade</taxon>
        <taxon>Arundinoideae</taxon>
        <taxon>Arundineae</taxon>
        <taxon>Arundo</taxon>
    </lineage>
</organism>
<dbReference type="EMBL" id="GBRH01186218">
    <property type="protein sequence ID" value="JAE11678.1"/>
    <property type="molecule type" value="Transcribed_RNA"/>
</dbReference>
<proteinExistence type="predicted"/>
<name>A0A0A9FTN7_ARUDO</name>
<accession>A0A0A9FTN7</accession>
<sequence length="48" mass="5227">MTSARTGVSNSSSQPRWRCRTTGPWTGSTWFSCFYGGPMPPTAGRRAS</sequence>
<reference evidence="2" key="2">
    <citation type="journal article" date="2015" name="Data Brief">
        <title>Shoot transcriptome of the giant reed, Arundo donax.</title>
        <authorList>
            <person name="Barrero R.A."/>
            <person name="Guerrero F.D."/>
            <person name="Moolhuijzen P."/>
            <person name="Goolsby J.A."/>
            <person name="Tidwell J."/>
            <person name="Bellgard S.E."/>
            <person name="Bellgard M.I."/>
        </authorList>
    </citation>
    <scope>NUCLEOTIDE SEQUENCE</scope>
    <source>
        <tissue evidence="2">Shoot tissue taken approximately 20 cm above the soil surface</tissue>
    </source>
</reference>
<protein>
    <submittedName>
        <fullName evidence="2">Uncharacterized protein</fullName>
    </submittedName>
</protein>
<dbReference type="PROSITE" id="PS51257">
    <property type="entry name" value="PROKAR_LIPOPROTEIN"/>
    <property type="match status" value="1"/>
</dbReference>
<feature type="compositionally biased region" description="Polar residues" evidence="1">
    <location>
        <begin position="1"/>
        <end position="15"/>
    </location>
</feature>
<evidence type="ECO:0000256" key="1">
    <source>
        <dbReference type="SAM" id="MobiDB-lite"/>
    </source>
</evidence>
<evidence type="ECO:0000313" key="2">
    <source>
        <dbReference type="EMBL" id="JAE11678.1"/>
    </source>
</evidence>
<feature type="region of interest" description="Disordered" evidence="1">
    <location>
        <begin position="1"/>
        <end position="20"/>
    </location>
</feature>
<dbReference type="AlphaFoldDB" id="A0A0A9FTN7"/>
<reference evidence="2" key="1">
    <citation type="submission" date="2014-09" db="EMBL/GenBank/DDBJ databases">
        <authorList>
            <person name="Magalhaes I.L.F."/>
            <person name="Oliveira U."/>
            <person name="Santos F.R."/>
            <person name="Vidigal T.H.D.A."/>
            <person name="Brescovit A.D."/>
            <person name="Santos A.J."/>
        </authorList>
    </citation>
    <scope>NUCLEOTIDE SEQUENCE</scope>
    <source>
        <tissue evidence="2">Shoot tissue taken approximately 20 cm above the soil surface</tissue>
    </source>
</reference>